<accession>A0A402D5Y4</accession>
<evidence type="ECO:0000313" key="1">
    <source>
        <dbReference type="EMBL" id="BDI33396.1"/>
    </source>
</evidence>
<evidence type="ECO:0000313" key="2">
    <source>
        <dbReference type="Proteomes" id="UP000287394"/>
    </source>
</evidence>
<keyword evidence="2" id="KW-1185">Reference proteome</keyword>
<protein>
    <submittedName>
        <fullName evidence="1">Uncharacterized protein</fullName>
    </submittedName>
</protein>
<dbReference type="AlphaFoldDB" id="A0A402D5Y4"/>
<dbReference type="KEGG" id="ccot:CCAX7_54470"/>
<gene>
    <name evidence="1" type="ORF">CCAX7_54470</name>
</gene>
<reference evidence="1 2" key="1">
    <citation type="journal article" date="2019" name="Int. J. Syst. Evol. Microbiol.">
        <title>Capsulimonas corticalis gen. nov., sp. nov., an aerobic capsulated bacterium, of a novel bacterial order, Capsulimonadales ord. nov., of the class Armatimonadia of the phylum Armatimonadetes.</title>
        <authorList>
            <person name="Li J."/>
            <person name="Kudo C."/>
            <person name="Tonouchi A."/>
        </authorList>
    </citation>
    <scope>NUCLEOTIDE SEQUENCE [LARGE SCALE GENOMIC DNA]</scope>
    <source>
        <strain evidence="1 2">AX-7</strain>
    </source>
</reference>
<proteinExistence type="predicted"/>
<dbReference type="Proteomes" id="UP000287394">
    <property type="component" value="Chromosome"/>
</dbReference>
<dbReference type="RefSeq" id="WP_119324854.1">
    <property type="nucleotide sequence ID" value="NZ_AP025739.1"/>
</dbReference>
<dbReference type="EMBL" id="AP025739">
    <property type="protein sequence ID" value="BDI33396.1"/>
    <property type="molecule type" value="Genomic_DNA"/>
</dbReference>
<organism evidence="1 2">
    <name type="scientific">Capsulimonas corticalis</name>
    <dbReference type="NCBI Taxonomy" id="2219043"/>
    <lineage>
        <taxon>Bacteria</taxon>
        <taxon>Bacillati</taxon>
        <taxon>Armatimonadota</taxon>
        <taxon>Armatimonadia</taxon>
        <taxon>Capsulimonadales</taxon>
        <taxon>Capsulimonadaceae</taxon>
        <taxon>Capsulimonas</taxon>
    </lineage>
</organism>
<sequence>MAIIPLNDIVTWEVEFQWSAAAIGSNAKKAELDFVILSVNPPYTFFILRYFPYTNQCFIDYFGRTVGGGEITPSGAVRLSWQGQDVFDTAYGIDSFGLVQQRHRRLGYGDLSINGVTYPMPAVWDMPAPLFYCTQLSCEGSAKVVSFGPEGRMINFRSAYAQSYSFAGVSITSSADGSSGSFSGAPLPIIGNNDPPIIVPQTYQNGKNNYAQGGGAGYVIGGDLEQGGVQTVAFSPYGVLYSYGVTNLDLAVMARDFLGEPIEGMPATLGMALYNGTDNNRYNRVTFPDALHPALPNLPVYTDATGKAHIPSFLDPSGITDDGGGGNLTYYGGYQKLAVFCAEHTIIAGKNGLPGMGWLHDHNLDYAYNNNDYTHSMSRDLQGHIVMRTDAMLDISRAPSFSIDNGTTLWKGQAVSGINNPAKAAAWQIQTIAGAMQFSYPKSAVANGYTYSVQRDLFGDVARRRAFRCFRWMKVRIAASTATTIRLTLQNDSGTLYSPGIAYSWTITLGAGENTLDLDLVRGDQYPFHNYVDHQKLRGTIPAITRDPFYATFDQIGEHRIRSYSAGPDADWIKAEARTLIIDQITPGVTYTLREITLHDRTDGKRTAQRADGGMMEPGGSASMTAYEKPAVQNVLRVLANGRPIASIPASGDNGLSAAIPTFADLAARWIDTLDQGAGIWNVTTLSPSASKIPLASMGTPTPVTEVDVAETGFIINARVSTQTFEFVAGFDVTVSAHVPVLFEFGTLVEGVVLDANTRSALSGKSVGLGLGSPPAIERTVTTDDDGYFALPGVRHPYSWNTGNIAAGAPVFQPVPYVVQETEDPVQTLLMIEAANGNEFFYYVLANSAPVGGGEQDLAQDHSHGRIYRIFSEQGTSNLTVHVHEGHDGLQNAPVRAAPITDKTTGALRTGFAPSIWIKSGQSTALAAYQRVADKQAVLAKSDDGLLTLGDEMALFSAPGALPMILQDTSSGVTFVFGAFIDGASATVKVLRLDSAQNLMTWADGTTEKIIGTGLLAAGRPAAIMNRYDPRQPLSVHYGDARFQSTDGGENWTLLT</sequence>
<name>A0A402D5Y4_9BACT</name>